<gene>
    <name evidence="3" type="ORF">MLIT_32930</name>
</gene>
<keyword evidence="2" id="KW-1133">Transmembrane helix</keyword>
<name>A0AAD1MVZ3_9MYCO</name>
<evidence type="ECO:0000313" key="3">
    <source>
        <dbReference type="EMBL" id="BBY17701.1"/>
    </source>
</evidence>
<feature type="compositionally biased region" description="Polar residues" evidence="1">
    <location>
        <begin position="130"/>
        <end position="140"/>
    </location>
</feature>
<keyword evidence="2" id="KW-0812">Transmembrane</keyword>
<protein>
    <recommendedName>
        <fullName evidence="5">IPT/TIG domain-containing protein</fullName>
    </recommendedName>
</protein>
<feature type="region of interest" description="Disordered" evidence="1">
    <location>
        <begin position="118"/>
        <end position="148"/>
    </location>
</feature>
<dbReference type="Proteomes" id="UP000466607">
    <property type="component" value="Chromosome"/>
</dbReference>
<reference evidence="3 4" key="1">
    <citation type="journal article" date="2019" name="Emerg. Microbes Infect.">
        <title>Comprehensive subspecies identification of 175 nontuberculous mycobacteria species based on 7547 genomic profiles.</title>
        <authorList>
            <person name="Matsumoto Y."/>
            <person name="Kinjo T."/>
            <person name="Motooka D."/>
            <person name="Nabeya D."/>
            <person name="Jung N."/>
            <person name="Uechi K."/>
            <person name="Horii T."/>
            <person name="Iida T."/>
            <person name="Fujita J."/>
            <person name="Nakamura S."/>
        </authorList>
    </citation>
    <scope>NUCLEOTIDE SEQUENCE [LARGE SCALE GENOMIC DNA]</scope>
    <source>
        <strain evidence="3 4">JCM 17423</strain>
    </source>
</reference>
<keyword evidence="4" id="KW-1185">Reference proteome</keyword>
<organism evidence="3 4">
    <name type="scientific">Mycolicibacterium litorale</name>
    <dbReference type="NCBI Taxonomy" id="758802"/>
    <lineage>
        <taxon>Bacteria</taxon>
        <taxon>Bacillati</taxon>
        <taxon>Actinomycetota</taxon>
        <taxon>Actinomycetes</taxon>
        <taxon>Mycobacteriales</taxon>
        <taxon>Mycobacteriaceae</taxon>
        <taxon>Mycolicibacterium</taxon>
    </lineage>
</organism>
<evidence type="ECO:0008006" key="5">
    <source>
        <dbReference type="Google" id="ProtNLM"/>
    </source>
</evidence>
<dbReference type="RefSeq" id="WP_134054547.1">
    <property type="nucleotide sequence ID" value="NZ_SOQY01000008.1"/>
</dbReference>
<evidence type="ECO:0000256" key="1">
    <source>
        <dbReference type="SAM" id="MobiDB-lite"/>
    </source>
</evidence>
<accession>A0AAD1MVZ3</accession>
<dbReference type="AlphaFoldDB" id="A0AAD1MVZ3"/>
<sequence length="148" mass="14921">MAESNTLKNVSIVVGIVATLVTTIIAVFQFLDRDGSGGATSSSTDDVTSMVDANAGCGIAAPAEITLSSGQASRGEQVTVYGSCFQPDERVTIRVHATEVGSATADSEGGFTQTITIPDSAPPSGFPTDISATGRSSVKTGTAPFETG</sequence>
<feature type="transmembrane region" description="Helical" evidence="2">
    <location>
        <begin position="12"/>
        <end position="31"/>
    </location>
</feature>
<keyword evidence="2" id="KW-0472">Membrane</keyword>
<proteinExistence type="predicted"/>
<evidence type="ECO:0000256" key="2">
    <source>
        <dbReference type="SAM" id="Phobius"/>
    </source>
</evidence>
<evidence type="ECO:0000313" key="4">
    <source>
        <dbReference type="Proteomes" id="UP000466607"/>
    </source>
</evidence>
<dbReference type="EMBL" id="AP022586">
    <property type="protein sequence ID" value="BBY17701.1"/>
    <property type="molecule type" value="Genomic_DNA"/>
</dbReference>